<dbReference type="NCBIfam" id="TIGR03558">
    <property type="entry name" value="oxido_grp_1"/>
    <property type="match status" value="1"/>
</dbReference>
<protein>
    <recommendedName>
        <fullName evidence="2">Luciferase-like monooxygenase</fullName>
    </recommendedName>
</protein>
<dbReference type="InterPro" id="IPR019949">
    <property type="entry name" value="CmoO-like"/>
</dbReference>
<evidence type="ECO:0000313" key="4">
    <source>
        <dbReference type="EMBL" id="QOT81842.1"/>
    </source>
</evidence>
<dbReference type="PANTHER" id="PTHR30137">
    <property type="entry name" value="LUCIFERASE-LIKE MONOOXYGENASE"/>
    <property type="match status" value="1"/>
</dbReference>
<keyword evidence="4" id="KW-0614">Plasmid</keyword>
<comment type="similarity">
    <text evidence="1">To bacterial alkanal monooxygenase alpha and beta chains.</text>
</comment>
<gene>
    <name evidence="4" type="ORF">F7R26_036360</name>
</gene>
<dbReference type="Gene3D" id="3.20.20.30">
    <property type="entry name" value="Luciferase-like domain"/>
    <property type="match status" value="1"/>
</dbReference>
<dbReference type="FunFam" id="3.20.20.30:FF:000002">
    <property type="entry name" value="LLM class flavin-dependent oxidoreductase"/>
    <property type="match status" value="1"/>
</dbReference>
<dbReference type="GO" id="GO:0016705">
    <property type="term" value="F:oxidoreductase activity, acting on paired donors, with incorporation or reduction of molecular oxygen"/>
    <property type="evidence" value="ECO:0007669"/>
    <property type="project" value="InterPro"/>
</dbReference>
<evidence type="ECO:0000256" key="1">
    <source>
        <dbReference type="ARBA" id="ARBA00007789"/>
    </source>
</evidence>
<accession>A0A643G0W9</accession>
<reference evidence="4 5" key="1">
    <citation type="submission" date="2020-10" db="EMBL/GenBank/DDBJ databases">
        <title>Complete genome sequence of Cupriavidus basilensis CCUG 49340T.</title>
        <authorList>
            <person name="Salva-Serra F."/>
            <person name="Donoso R.A."/>
            <person name="Cho K.H."/>
            <person name="Yoo J.A."/>
            <person name="Lee K."/>
            <person name="Yoon S.-H."/>
            <person name="Perez-Pantoja D."/>
            <person name="Moore E.R.B."/>
        </authorList>
    </citation>
    <scope>NUCLEOTIDE SEQUENCE [LARGE SCALE GENOMIC DNA]</scope>
    <source>
        <strain evidence="5">CCUG 49340</strain>
        <plasmid evidence="4 5">pRK1-1</plasmid>
    </source>
</reference>
<organism evidence="4 5">
    <name type="scientific">Cupriavidus basilensis</name>
    <dbReference type="NCBI Taxonomy" id="68895"/>
    <lineage>
        <taxon>Bacteria</taxon>
        <taxon>Pseudomonadati</taxon>
        <taxon>Pseudomonadota</taxon>
        <taxon>Betaproteobacteria</taxon>
        <taxon>Burkholderiales</taxon>
        <taxon>Burkholderiaceae</taxon>
        <taxon>Cupriavidus</taxon>
    </lineage>
</organism>
<evidence type="ECO:0000256" key="2">
    <source>
        <dbReference type="ARBA" id="ARBA00074555"/>
    </source>
</evidence>
<dbReference type="AlphaFoldDB" id="A0A643G0W9"/>
<sequence length="328" mass="36193">MTALSVLDLVMIGQDKSLAEAVDESRQLARHVEQHGFRRYWVAEHHNMPGIGSAATSLIISDIASATSSIRVGSGGVMLPNHAPLVVAEQFGTLEALYPGRIDLGLGRAPGSGGPTVQALRRGARERDFAQDVVELMDYLADNGKQPVRAVPERHDVPLWILGSSMYGADLAAKLGLPYAFASHFAPRYLHQAITHYRNNFRPSQQLATPYVMVGVNIFAAETNEEAEYLASSHQQWMLNLHMGRLGLLPKPVEDYVRRLPDHEREVLDQVMACTVAGDKPTVGAWIEKIVDQTGADELMIDCRIYDPQARMRSHQYAAESMGDLLSR</sequence>
<dbReference type="Proteomes" id="UP000397656">
    <property type="component" value="Plasmid pRK1-1"/>
</dbReference>
<feature type="domain" description="Luciferase-like" evidence="3">
    <location>
        <begin position="12"/>
        <end position="297"/>
    </location>
</feature>
<dbReference type="SUPFAM" id="SSF51679">
    <property type="entry name" value="Bacterial luciferase-like"/>
    <property type="match status" value="1"/>
</dbReference>
<evidence type="ECO:0000259" key="3">
    <source>
        <dbReference type="Pfam" id="PF00296"/>
    </source>
</evidence>
<dbReference type="GO" id="GO:0005829">
    <property type="term" value="C:cytosol"/>
    <property type="evidence" value="ECO:0007669"/>
    <property type="project" value="TreeGrafter"/>
</dbReference>
<proteinExistence type="predicted"/>
<dbReference type="RefSeq" id="WP_058697567.1">
    <property type="nucleotide sequence ID" value="NZ_CP062805.1"/>
</dbReference>
<dbReference type="Pfam" id="PF00296">
    <property type="entry name" value="Bac_luciferase"/>
    <property type="match status" value="1"/>
</dbReference>
<dbReference type="GeneID" id="98406449"/>
<dbReference type="InterPro" id="IPR036661">
    <property type="entry name" value="Luciferase-like_sf"/>
</dbReference>
<dbReference type="PANTHER" id="PTHR30137:SF6">
    <property type="entry name" value="LUCIFERASE-LIKE MONOOXYGENASE"/>
    <property type="match status" value="1"/>
</dbReference>
<evidence type="ECO:0000313" key="5">
    <source>
        <dbReference type="Proteomes" id="UP000397656"/>
    </source>
</evidence>
<name>A0A643G0W9_9BURK</name>
<geneLocation type="plasmid" evidence="4 5">
    <name>pRK1-1</name>
</geneLocation>
<dbReference type="EMBL" id="CP062805">
    <property type="protein sequence ID" value="QOT81842.1"/>
    <property type="molecule type" value="Genomic_DNA"/>
</dbReference>
<dbReference type="InterPro" id="IPR011251">
    <property type="entry name" value="Luciferase-like_dom"/>
</dbReference>
<dbReference type="InterPro" id="IPR050766">
    <property type="entry name" value="Bact_Lucif_Oxidored"/>
</dbReference>